<dbReference type="InterPro" id="IPR004792">
    <property type="entry name" value="BaiN-like"/>
</dbReference>
<dbReference type="Pfam" id="PF22780">
    <property type="entry name" value="HI0933_like_1st"/>
    <property type="match status" value="1"/>
</dbReference>
<keyword evidence="2" id="KW-0285">Flavoprotein</keyword>
<protein>
    <submittedName>
        <fullName evidence="6">NAD(P)/FAD-dependent oxidoreductase</fullName>
    </submittedName>
</protein>
<dbReference type="Gene3D" id="1.10.8.260">
    <property type="entry name" value="HI0933 insert domain-like"/>
    <property type="match status" value="1"/>
</dbReference>
<name>A0A831VMT7_9FLAO</name>
<evidence type="ECO:0000259" key="5">
    <source>
        <dbReference type="Pfam" id="PF22780"/>
    </source>
</evidence>
<dbReference type="InterPro" id="IPR023166">
    <property type="entry name" value="BaiN-like_dom_sf"/>
</dbReference>
<keyword evidence="3" id="KW-0274">FAD</keyword>
<accession>A0A831VMT7</accession>
<dbReference type="NCBIfam" id="TIGR00275">
    <property type="entry name" value="aminoacetone oxidase family FAD-binding enzyme"/>
    <property type="match status" value="1"/>
</dbReference>
<feature type="domain" description="RsdA/BaiN/AoA(So)-like insert" evidence="5">
    <location>
        <begin position="198"/>
        <end position="376"/>
    </location>
</feature>
<organism evidence="6">
    <name type="scientific">Pricia antarctica</name>
    <dbReference type="NCBI Taxonomy" id="641691"/>
    <lineage>
        <taxon>Bacteria</taxon>
        <taxon>Pseudomonadati</taxon>
        <taxon>Bacteroidota</taxon>
        <taxon>Flavobacteriia</taxon>
        <taxon>Flavobacteriales</taxon>
        <taxon>Flavobacteriaceae</taxon>
        <taxon>Pricia</taxon>
    </lineage>
</organism>
<dbReference type="EMBL" id="DRGL01000028">
    <property type="protein sequence ID" value="HEA21030.1"/>
    <property type="molecule type" value="Genomic_DNA"/>
</dbReference>
<dbReference type="InterPro" id="IPR057661">
    <property type="entry name" value="RsdA/BaiN/AoA(So)_Rossmann"/>
</dbReference>
<dbReference type="Pfam" id="PF03486">
    <property type="entry name" value="HI0933_like"/>
    <property type="match status" value="1"/>
</dbReference>
<feature type="domain" description="RsdA/BaiN/AoA(So)-like Rossmann fold-like" evidence="4">
    <location>
        <begin position="3"/>
        <end position="429"/>
    </location>
</feature>
<dbReference type="PANTHER" id="PTHR42887">
    <property type="entry name" value="OS12G0638800 PROTEIN"/>
    <property type="match status" value="1"/>
</dbReference>
<evidence type="ECO:0000256" key="3">
    <source>
        <dbReference type="ARBA" id="ARBA00022827"/>
    </source>
</evidence>
<dbReference type="AlphaFoldDB" id="A0A831VMT7"/>
<dbReference type="InterPro" id="IPR055178">
    <property type="entry name" value="RsdA/BaiN/AoA(So)-like_dom"/>
</dbReference>
<evidence type="ECO:0000259" key="4">
    <source>
        <dbReference type="Pfam" id="PF03486"/>
    </source>
</evidence>
<dbReference type="Gene3D" id="2.40.30.10">
    <property type="entry name" value="Translation factors"/>
    <property type="match status" value="1"/>
</dbReference>
<dbReference type="InterPro" id="IPR036188">
    <property type="entry name" value="FAD/NAD-bd_sf"/>
</dbReference>
<dbReference type="PANTHER" id="PTHR42887:SF2">
    <property type="entry name" value="OS12G0638800 PROTEIN"/>
    <property type="match status" value="1"/>
</dbReference>
<reference evidence="6" key="1">
    <citation type="journal article" date="2020" name="mSystems">
        <title>Genome- and Community-Level Interaction Insights into Carbon Utilization and Element Cycling Functions of Hydrothermarchaeota in Hydrothermal Sediment.</title>
        <authorList>
            <person name="Zhou Z."/>
            <person name="Liu Y."/>
            <person name="Xu W."/>
            <person name="Pan J."/>
            <person name="Luo Z.H."/>
            <person name="Li M."/>
        </authorList>
    </citation>
    <scope>NUCLEOTIDE SEQUENCE [LARGE SCALE GENOMIC DNA]</scope>
    <source>
        <strain evidence="6">HyVt-345</strain>
    </source>
</reference>
<evidence type="ECO:0000256" key="2">
    <source>
        <dbReference type="ARBA" id="ARBA00022630"/>
    </source>
</evidence>
<evidence type="ECO:0000256" key="1">
    <source>
        <dbReference type="ARBA" id="ARBA00001974"/>
    </source>
</evidence>
<proteinExistence type="predicted"/>
<comment type="cofactor">
    <cofactor evidence="1">
        <name>FAD</name>
        <dbReference type="ChEBI" id="CHEBI:57692"/>
    </cofactor>
</comment>
<comment type="caution">
    <text evidence="6">The sequence shown here is derived from an EMBL/GenBank/DDBJ whole genome shotgun (WGS) entry which is preliminary data.</text>
</comment>
<dbReference type="Gene3D" id="3.50.50.60">
    <property type="entry name" value="FAD/NAD(P)-binding domain"/>
    <property type="match status" value="1"/>
</dbReference>
<dbReference type="SUPFAM" id="SSF51905">
    <property type="entry name" value="FAD/NAD(P)-binding domain"/>
    <property type="match status" value="1"/>
</dbReference>
<gene>
    <name evidence="6" type="ORF">ENH87_08925</name>
</gene>
<dbReference type="SUPFAM" id="SSF160996">
    <property type="entry name" value="HI0933 insert domain-like"/>
    <property type="match status" value="1"/>
</dbReference>
<evidence type="ECO:0000313" key="6">
    <source>
        <dbReference type="EMBL" id="HEA21030.1"/>
    </source>
</evidence>
<dbReference type="Proteomes" id="UP000886191">
    <property type="component" value="Unassembled WGS sequence"/>
</dbReference>
<sequence length="435" mass="48333">MFDVLIIGGGAAGFYSAIHIAEARPDLKVAILERGKEVLGKVKVSGGGRCNVTHAEFDPGELVKNYPRGEKELLGPFHTYCSGDTMAFFEKRNIPLKIESDGRMFPVSDSSQTIIDCFLSEADRLGVRVLRHSAVVDIRRGKNSGQEISTKDEEQAMFWEVESIKHIYHSKIIVVATGSNPKIWKLLQKLGHSLEPAVPSLFTFNIKDERIDGIQGVSTFAIIDVLEQTFKPKITIKLQSQESEKSVLTSEGPLLITHWGMSGPAILKLSAWGAKLLNNLNYRFRIRVNWLPEYSAEGLLGLFMKIKEVEAKKTVLRTKAVDVPRRLWTNLVKASGIDKAEKWADVTKIQLENLAQELTQGEFLVDGKSTFKEEFVTAGGINLKEIDFKTFESKILPDVFFAGEVIDVDAITGGFNFQNAWTGGYIVAQAIAARN</sequence>
<dbReference type="PRINTS" id="PR00368">
    <property type="entry name" value="FADPNR"/>
</dbReference>